<dbReference type="Proteomes" id="UP001242811">
    <property type="component" value="Unassembled WGS sequence"/>
</dbReference>
<evidence type="ECO:0000313" key="4">
    <source>
        <dbReference type="EMBL" id="MDQ0495876.1"/>
    </source>
</evidence>
<proteinExistence type="inferred from homology"/>
<comment type="caution">
    <text evidence="4">The sequence shown here is derived from an EMBL/GenBank/DDBJ whole genome shotgun (WGS) entry which is preliminary data.</text>
</comment>
<dbReference type="InterPro" id="IPR051164">
    <property type="entry name" value="NmrA-like_oxidored"/>
</dbReference>
<gene>
    <name evidence="4" type="ORF">QOZ95_004059</name>
</gene>
<organism evidence="4 5">
    <name type="scientific">Paenibacillus brasilensis</name>
    <dbReference type="NCBI Taxonomy" id="128574"/>
    <lineage>
        <taxon>Bacteria</taxon>
        <taxon>Bacillati</taxon>
        <taxon>Bacillota</taxon>
        <taxon>Bacilli</taxon>
        <taxon>Bacillales</taxon>
        <taxon>Paenibacillaceae</taxon>
        <taxon>Paenibacillus</taxon>
    </lineage>
</organism>
<sequence length="295" mass="32433">MNEKKILVLGATGQQGGAAVRHLLADGWEVRAFTRDVSSDRALKLSQLGAELVVGDMDDLAVLDAAMHGVYGIFSVQPPDWNHTTESNADEKRRGKAVADVAQKVNIQHFVYTSVGGAEAQSRFRDAKWEIEQYILSLGLPATILRPATFMENFADPMSAGIQNGTFTQAFKPDGAIPLVAVEDIGAFVALVFRSPDVYLGTTIEIAGDELTPLQIADALGRVTNRTIPYVQIPMESFRQHNEVLASVFEWVSDGGHKVDISIVRKLFPGLMDFDTWVERQGKAKFEALFHTERT</sequence>
<protein>
    <submittedName>
        <fullName evidence="4">Uncharacterized protein YbjT (DUF2867 family)</fullName>
    </submittedName>
</protein>
<accession>A0ABU0L3M7</accession>
<evidence type="ECO:0000256" key="2">
    <source>
        <dbReference type="ARBA" id="ARBA00022857"/>
    </source>
</evidence>
<evidence type="ECO:0000313" key="5">
    <source>
        <dbReference type="Proteomes" id="UP001242811"/>
    </source>
</evidence>
<evidence type="ECO:0000256" key="1">
    <source>
        <dbReference type="ARBA" id="ARBA00006328"/>
    </source>
</evidence>
<keyword evidence="2" id="KW-0521">NADP</keyword>
<dbReference type="PANTHER" id="PTHR42748">
    <property type="entry name" value="NITROGEN METABOLITE REPRESSION PROTEIN NMRA FAMILY MEMBER"/>
    <property type="match status" value="1"/>
</dbReference>
<dbReference type="Pfam" id="PF05368">
    <property type="entry name" value="NmrA"/>
    <property type="match status" value="1"/>
</dbReference>
<dbReference type="EMBL" id="JAUSWA010000028">
    <property type="protein sequence ID" value="MDQ0495876.1"/>
    <property type="molecule type" value="Genomic_DNA"/>
</dbReference>
<dbReference type="RefSeq" id="WP_152380230.1">
    <property type="nucleotide sequence ID" value="NZ_CP045298.1"/>
</dbReference>
<name>A0ABU0L3M7_9BACL</name>
<dbReference type="Gene3D" id="3.90.25.10">
    <property type="entry name" value="UDP-galactose 4-epimerase, domain 1"/>
    <property type="match status" value="1"/>
</dbReference>
<feature type="domain" description="NmrA-like" evidence="3">
    <location>
        <begin position="3"/>
        <end position="275"/>
    </location>
</feature>
<dbReference type="CDD" id="cd05251">
    <property type="entry name" value="NmrA_like_SDR_a"/>
    <property type="match status" value="1"/>
</dbReference>
<evidence type="ECO:0000259" key="3">
    <source>
        <dbReference type="Pfam" id="PF05368"/>
    </source>
</evidence>
<dbReference type="SUPFAM" id="SSF51735">
    <property type="entry name" value="NAD(P)-binding Rossmann-fold domains"/>
    <property type="match status" value="1"/>
</dbReference>
<keyword evidence="5" id="KW-1185">Reference proteome</keyword>
<dbReference type="InterPro" id="IPR036291">
    <property type="entry name" value="NAD(P)-bd_dom_sf"/>
</dbReference>
<comment type="similarity">
    <text evidence="1">Belongs to the NmrA-type oxidoreductase family.</text>
</comment>
<dbReference type="PANTHER" id="PTHR42748:SF7">
    <property type="entry name" value="NMRA LIKE REDOX SENSOR 1-RELATED"/>
    <property type="match status" value="1"/>
</dbReference>
<dbReference type="Gene3D" id="3.40.50.720">
    <property type="entry name" value="NAD(P)-binding Rossmann-like Domain"/>
    <property type="match status" value="1"/>
</dbReference>
<dbReference type="InterPro" id="IPR008030">
    <property type="entry name" value="NmrA-like"/>
</dbReference>
<reference evidence="4 5" key="1">
    <citation type="submission" date="2023-07" db="EMBL/GenBank/DDBJ databases">
        <title>Genomic Encyclopedia of Type Strains, Phase IV (KMG-IV): sequencing the most valuable type-strain genomes for metagenomic binning, comparative biology and taxonomic classification.</title>
        <authorList>
            <person name="Goeker M."/>
        </authorList>
    </citation>
    <scope>NUCLEOTIDE SEQUENCE [LARGE SCALE GENOMIC DNA]</scope>
    <source>
        <strain evidence="4 5">DSM 14914</strain>
    </source>
</reference>